<accession>A0ABW5G7D7</accession>
<sequence>MARENVPVANKSHRFRCPLPEADVRLPDRAGAGVRQPADEIGRSYGTVRAALPRARGTLRKRGRKPLA</sequence>
<feature type="domain" description="Helix-turn-helix" evidence="1">
    <location>
        <begin position="29"/>
        <end position="64"/>
    </location>
</feature>
<dbReference type="Pfam" id="PF19575">
    <property type="entry name" value="HTH_58"/>
    <property type="match status" value="1"/>
</dbReference>
<organism evidence="2 3">
    <name type="scientific">Amycolatopsis samaneae</name>
    <dbReference type="NCBI Taxonomy" id="664691"/>
    <lineage>
        <taxon>Bacteria</taxon>
        <taxon>Bacillati</taxon>
        <taxon>Actinomycetota</taxon>
        <taxon>Actinomycetes</taxon>
        <taxon>Pseudonocardiales</taxon>
        <taxon>Pseudonocardiaceae</taxon>
        <taxon>Amycolatopsis</taxon>
    </lineage>
</organism>
<reference evidence="3" key="1">
    <citation type="journal article" date="2019" name="Int. J. Syst. Evol. Microbiol.">
        <title>The Global Catalogue of Microorganisms (GCM) 10K type strain sequencing project: providing services to taxonomists for standard genome sequencing and annotation.</title>
        <authorList>
            <consortium name="The Broad Institute Genomics Platform"/>
            <consortium name="The Broad Institute Genome Sequencing Center for Infectious Disease"/>
            <person name="Wu L."/>
            <person name="Ma J."/>
        </authorList>
    </citation>
    <scope>NUCLEOTIDE SEQUENCE [LARGE SCALE GENOMIC DNA]</scope>
    <source>
        <strain evidence="3">CGMCC 4.7643</strain>
    </source>
</reference>
<dbReference type="InterPro" id="IPR045745">
    <property type="entry name" value="HTH_58_Actinobacteria-type"/>
</dbReference>
<dbReference type="Proteomes" id="UP001597419">
    <property type="component" value="Unassembled WGS sequence"/>
</dbReference>
<keyword evidence="3" id="KW-1185">Reference proteome</keyword>
<dbReference type="RefSeq" id="WP_378214127.1">
    <property type="nucleotide sequence ID" value="NZ_BAABHG010000013.1"/>
</dbReference>
<gene>
    <name evidence="2" type="ORF">ACFSYJ_01245</name>
</gene>
<comment type="caution">
    <text evidence="2">The sequence shown here is derived from an EMBL/GenBank/DDBJ whole genome shotgun (WGS) entry which is preliminary data.</text>
</comment>
<proteinExistence type="predicted"/>
<evidence type="ECO:0000313" key="2">
    <source>
        <dbReference type="EMBL" id="MFD2457199.1"/>
    </source>
</evidence>
<evidence type="ECO:0000259" key="1">
    <source>
        <dbReference type="Pfam" id="PF19575"/>
    </source>
</evidence>
<name>A0ABW5G7D7_9PSEU</name>
<evidence type="ECO:0000313" key="3">
    <source>
        <dbReference type="Proteomes" id="UP001597419"/>
    </source>
</evidence>
<protein>
    <submittedName>
        <fullName evidence="2">Helix-turn-helix domain-containing protein</fullName>
    </submittedName>
</protein>
<dbReference type="EMBL" id="JBHUKU010000001">
    <property type="protein sequence ID" value="MFD2457199.1"/>
    <property type="molecule type" value="Genomic_DNA"/>
</dbReference>